<comment type="caution">
    <text evidence="2">The sequence shown here is derived from an EMBL/GenBank/DDBJ whole genome shotgun (WGS) entry which is preliminary data.</text>
</comment>
<accession>A0A9N8EQN7</accession>
<keyword evidence="2" id="KW-0808">Transferase</keyword>
<evidence type="ECO:0000313" key="3">
    <source>
        <dbReference type="Proteomes" id="UP001153069"/>
    </source>
</evidence>
<dbReference type="SUPFAM" id="SSF53335">
    <property type="entry name" value="S-adenosyl-L-methionine-dependent methyltransferases"/>
    <property type="match status" value="1"/>
</dbReference>
<sequence length="224" mass="25475">MEFTEKTSPDTFFLDIGANISMYSLHAAVWGRDVIAFEPFQRNYQRICKSISMKKAFEERLTIFNVTLTDHPTTVGFSSFTEDNFGRVHVDDQDSKAESSGAPVRGVDYAPGVELSSLKSVLPLNHPAVIKIDVAGTECGALGGAMEYLHTLDIHYVAIEWCIEMRKCQHAEAIFELFRKNRLTPYQLLYLENKWKPLNPTEWRQWGNDKPTFEVLKTHKIGVG</sequence>
<name>A0A9N8EQN7_9STRA</name>
<proteinExistence type="predicted"/>
<evidence type="ECO:0000313" key="2">
    <source>
        <dbReference type="EMBL" id="CAB9525467.1"/>
    </source>
</evidence>
<keyword evidence="3" id="KW-1185">Reference proteome</keyword>
<protein>
    <submittedName>
        <fullName evidence="2">Inherit from COG: Methyltransferase</fullName>
    </submittedName>
</protein>
<gene>
    <name evidence="2" type="ORF">SEMRO_1680_G290750.1</name>
</gene>
<dbReference type="Proteomes" id="UP001153069">
    <property type="component" value="Unassembled WGS sequence"/>
</dbReference>
<dbReference type="NCBIfam" id="TIGR01444">
    <property type="entry name" value="fkbM_fam"/>
    <property type="match status" value="1"/>
</dbReference>
<dbReference type="PANTHER" id="PTHR34203">
    <property type="entry name" value="METHYLTRANSFERASE, FKBM FAMILY PROTEIN"/>
    <property type="match status" value="1"/>
</dbReference>
<evidence type="ECO:0000259" key="1">
    <source>
        <dbReference type="Pfam" id="PF05050"/>
    </source>
</evidence>
<dbReference type="AlphaFoldDB" id="A0A9N8EQN7"/>
<feature type="domain" description="Methyltransferase FkbM" evidence="1">
    <location>
        <begin position="15"/>
        <end position="162"/>
    </location>
</feature>
<dbReference type="InterPro" id="IPR052514">
    <property type="entry name" value="SAM-dependent_MTase"/>
</dbReference>
<dbReference type="GO" id="GO:0032259">
    <property type="term" value="P:methylation"/>
    <property type="evidence" value="ECO:0007669"/>
    <property type="project" value="UniProtKB-KW"/>
</dbReference>
<dbReference type="Gene3D" id="3.40.50.150">
    <property type="entry name" value="Vaccinia Virus protein VP39"/>
    <property type="match status" value="1"/>
</dbReference>
<dbReference type="InterPro" id="IPR006342">
    <property type="entry name" value="FkbM_mtfrase"/>
</dbReference>
<organism evidence="2 3">
    <name type="scientific">Seminavis robusta</name>
    <dbReference type="NCBI Taxonomy" id="568900"/>
    <lineage>
        <taxon>Eukaryota</taxon>
        <taxon>Sar</taxon>
        <taxon>Stramenopiles</taxon>
        <taxon>Ochrophyta</taxon>
        <taxon>Bacillariophyta</taxon>
        <taxon>Bacillariophyceae</taxon>
        <taxon>Bacillariophycidae</taxon>
        <taxon>Naviculales</taxon>
        <taxon>Naviculaceae</taxon>
        <taxon>Seminavis</taxon>
    </lineage>
</organism>
<dbReference type="PANTHER" id="PTHR34203:SF15">
    <property type="entry name" value="SLL1173 PROTEIN"/>
    <property type="match status" value="1"/>
</dbReference>
<dbReference type="OrthoDB" id="48684at2759"/>
<dbReference type="InterPro" id="IPR029063">
    <property type="entry name" value="SAM-dependent_MTases_sf"/>
</dbReference>
<dbReference type="Pfam" id="PF05050">
    <property type="entry name" value="Methyltransf_21"/>
    <property type="match status" value="1"/>
</dbReference>
<keyword evidence="2" id="KW-0489">Methyltransferase</keyword>
<reference evidence="2" key="1">
    <citation type="submission" date="2020-06" db="EMBL/GenBank/DDBJ databases">
        <authorList>
            <consortium name="Plant Systems Biology data submission"/>
        </authorList>
    </citation>
    <scope>NUCLEOTIDE SEQUENCE</scope>
    <source>
        <strain evidence="2">D6</strain>
    </source>
</reference>
<dbReference type="EMBL" id="CAICTM010001678">
    <property type="protein sequence ID" value="CAB9525467.1"/>
    <property type="molecule type" value="Genomic_DNA"/>
</dbReference>
<dbReference type="GO" id="GO:0008168">
    <property type="term" value="F:methyltransferase activity"/>
    <property type="evidence" value="ECO:0007669"/>
    <property type="project" value="UniProtKB-KW"/>
</dbReference>